<dbReference type="InParanoid" id="E2BZ21"/>
<feature type="compositionally biased region" description="Polar residues" evidence="1">
    <location>
        <begin position="1"/>
        <end position="10"/>
    </location>
</feature>
<accession>E2BZ21</accession>
<dbReference type="OMA" id="HQNRDEF"/>
<keyword evidence="3" id="KW-1185">Reference proteome</keyword>
<name>E2BZ21_HARSA</name>
<feature type="region of interest" description="Disordered" evidence="1">
    <location>
        <begin position="197"/>
        <end position="242"/>
    </location>
</feature>
<dbReference type="STRING" id="610380.E2BZ21"/>
<evidence type="ECO:0000256" key="1">
    <source>
        <dbReference type="SAM" id="MobiDB-lite"/>
    </source>
</evidence>
<evidence type="ECO:0000313" key="3">
    <source>
        <dbReference type="Proteomes" id="UP000008237"/>
    </source>
</evidence>
<dbReference type="EMBL" id="GL451549">
    <property type="protein sequence ID" value="EFN79060.1"/>
    <property type="molecule type" value="Genomic_DNA"/>
</dbReference>
<feature type="compositionally biased region" description="Polar residues" evidence="1">
    <location>
        <begin position="215"/>
        <end position="230"/>
    </location>
</feature>
<dbReference type="PANTHER" id="PTHR13336:SF3">
    <property type="entry name" value="OCIA DOMAIN-CONTAINING PROTEIN 1"/>
    <property type="match status" value="1"/>
</dbReference>
<dbReference type="GO" id="GO:0005768">
    <property type="term" value="C:endosome"/>
    <property type="evidence" value="ECO:0007669"/>
    <property type="project" value="TreeGrafter"/>
</dbReference>
<feature type="compositionally biased region" description="Basic and acidic residues" evidence="1">
    <location>
        <begin position="231"/>
        <end position="242"/>
    </location>
</feature>
<dbReference type="PhylomeDB" id="E2BZ21"/>
<reference evidence="2 3" key="1">
    <citation type="journal article" date="2010" name="Science">
        <title>Genomic comparison of the ants Camponotus floridanus and Harpegnathos saltator.</title>
        <authorList>
            <person name="Bonasio R."/>
            <person name="Zhang G."/>
            <person name="Ye C."/>
            <person name="Mutti N.S."/>
            <person name="Fang X."/>
            <person name="Qin N."/>
            <person name="Donahue G."/>
            <person name="Yang P."/>
            <person name="Li Q."/>
            <person name="Li C."/>
            <person name="Zhang P."/>
            <person name="Huang Z."/>
            <person name="Berger S.L."/>
            <person name="Reinberg D."/>
            <person name="Wang J."/>
            <person name="Liebig J."/>
        </authorList>
    </citation>
    <scope>NUCLEOTIDE SEQUENCE [LARGE SCALE GENOMIC DNA]</scope>
    <source>
        <strain evidence="2 3">R22 G/1</strain>
    </source>
</reference>
<dbReference type="InterPro" id="IPR040187">
    <property type="entry name" value="OCAD1/2"/>
</dbReference>
<feature type="region of interest" description="Disordered" evidence="1">
    <location>
        <begin position="1"/>
        <end position="20"/>
    </location>
</feature>
<dbReference type="AlphaFoldDB" id="E2BZ21"/>
<gene>
    <name evidence="2" type="ORF">EAI_03843</name>
</gene>
<proteinExistence type="predicted"/>
<protein>
    <submittedName>
        <fullName evidence="2">OCIA domain-containing protein 1</fullName>
    </submittedName>
</protein>
<evidence type="ECO:0000313" key="2">
    <source>
        <dbReference type="EMBL" id="EFN79060.1"/>
    </source>
</evidence>
<dbReference type="OrthoDB" id="6513616at2759"/>
<sequence length="242" mass="27622">MATTNVQQPNDGRPDFRRRPAEQKLELVEEEMQVWRDCIKSSSIMAPTILGTAFGYGALKITNYSAYAKYSAMFSGVLSLLMSKLIISKMCLMKVISMPNSPLREQIKARYGNMHPSEKYTFPQKNITSGAQGSEEPAIEITFDDYPPMNSYDTYSSLNDSGDISEDMDLSKPLNLQQEGTTYEELRQKHREEYYNKNRQYYAPKVQESYPTAKAAQQHQSQQDTPARTSIQEKTKYGDVWG</sequence>
<organism evidence="3">
    <name type="scientific">Harpegnathos saltator</name>
    <name type="common">Jerdon's jumping ant</name>
    <dbReference type="NCBI Taxonomy" id="610380"/>
    <lineage>
        <taxon>Eukaryota</taxon>
        <taxon>Metazoa</taxon>
        <taxon>Ecdysozoa</taxon>
        <taxon>Arthropoda</taxon>
        <taxon>Hexapoda</taxon>
        <taxon>Insecta</taxon>
        <taxon>Pterygota</taxon>
        <taxon>Neoptera</taxon>
        <taxon>Endopterygota</taxon>
        <taxon>Hymenoptera</taxon>
        <taxon>Apocrita</taxon>
        <taxon>Aculeata</taxon>
        <taxon>Formicoidea</taxon>
        <taxon>Formicidae</taxon>
        <taxon>Ponerinae</taxon>
        <taxon>Ponerini</taxon>
        <taxon>Harpegnathos</taxon>
    </lineage>
</organism>
<dbReference type="PANTHER" id="PTHR13336">
    <property type="entry name" value="OVARIAN CARCINOMA IMMUNOREACTIVE ANTIGEN"/>
    <property type="match status" value="1"/>
</dbReference>
<dbReference type="Proteomes" id="UP000008237">
    <property type="component" value="Unassembled WGS sequence"/>
</dbReference>
<dbReference type="FunCoup" id="E2BZ21">
    <property type="interactions" value="1828"/>
</dbReference>